<evidence type="ECO:0000313" key="2">
    <source>
        <dbReference type="Proteomes" id="UP000077271"/>
    </source>
</evidence>
<dbReference type="AlphaFoldDB" id="A0A177L2I9"/>
<accession>A0A177L2I9</accession>
<reference evidence="1 2" key="1">
    <citation type="submission" date="2016-01" db="EMBL/GenBank/DDBJ databases">
        <title>Investigation of taxonomic status of Bacillus aminovorans.</title>
        <authorList>
            <person name="Verma A."/>
            <person name="Pal Y."/>
            <person name="Krishnamurthi S."/>
        </authorList>
    </citation>
    <scope>NUCLEOTIDE SEQUENCE [LARGE SCALE GENOMIC DNA]</scope>
    <source>
        <strain evidence="1 2">DSM 4337</strain>
    </source>
</reference>
<gene>
    <name evidence="1" type="ORF">AWH48_00745</name>
</gene>
<organism evidence="1 2">
    <name type="scientific">Domibacillus aminovorans</name>
    <dbReference type="NCBI Taxonomy" id="29332"/>
    <lineage>
        <taxon>Bacteria</taxon>
        <taxon>Bacillati</taxon>
        <taxon>Bacillota</taxon>
        <taxon>Bacilli</taxon>
        <taxon>Bacillales</taxon>
        <taxon>Bacillaceae</taxon>
        <taxon>Domibacillus</taxon>
    </lineage>
</organism>
<evidence type="ECO:0000313" key="1">
    <source>
        <dbReference type="EMBL" id="OAH59666.1"/>
    </source>
</evidence>
<dbReference type="EMBL" id="LQWZ01000001">
    <property type="protein sequence ID" value="OAH59666.1"/>
    <property type="molecule type" value="Genomic_DNA"/>
</dbReference>
<sequence>MIRVFRSLIGSVSGKASINLTLDTNEFLPGEKVNGYFSIKGGLFKQQLNRLECDLVVTGKQKQAEELIGEGITILTSRSIDPHASSRIPFTFQLPNGLTPSSNVCQYRFRTKLTFSNGDKRVDHDQIKILTSKTENISS</sequence>
<dbReference type="RefSeq" id="WP_018391958.1">
    <property type="nucleotide sequence ID" value="NZ_LQWZ01000001.1"/>
</dbReference>
<dbReference type="Pfam" id="PF07070">
    <property type="entry name" value="Spo0M"/>
    <property type="match status" value="1"/>
</dbReference>
<proteinExistence type="predicted"/>
<comment type="caution">
    <text evidence="1">The sequence shown here is derived from an EMBL/GenBank/DDBJ whole genome shotgun (WGS) entry which is preliminary data.</text>
</comment>
<evidence type="ECO:0008006" key="3">
    <source>
        <dbReference type="Google" id="ProtNLM"/>
    </source>
</evidence>
<protein>
    <recommendedName>
        <fullName evidence="3">Sporulation protein</fullName>
    </recommendedName>
</protein>
<dbReference type="Proteomes" id="UP000077271">
    <property type="component" value="Unassembled WGS sequence"/>
</dbReference>
<name>A0A177L2I9_9BACI</name>
<dbReference type="OrthoDB" id="2988706at2"/>
<dbReference type="InterPro" id="IPR009776">
    <property type="entry name" value="Spore_0_M"/>
</dbReference>